<accession>A0A2T3FUI1</accession>
<reference evidence="7 8" key="1">
    <citation type="submission" date="2018-03" db="EMBL/GenBank/DDBJ databases">
        <title>Lachnoclostridium SNUG30386 gen.nov., sp.nov., isolated from human faeces.</title>
        <authorList>
            <person name="Seo B."/>
            <person name="Jeon K."/>
            <person name="Ko G."/>
        </authorList>
    </citation>
    <scope>NUCLEOTIDE SEQUENCE [LARGE SCALE GENOMIC DNA]</scope>
    <source>
        <strain evidence="7 8">SNUG30386</strain>
    </source>
</reference>
<evidence type="ECO:0000259" key="6">
    <source>
        <dbReference type="PROSITE" id="PS51898"/>
    </source>
</evidence>
<dbReference type="GO" id="GO:0003677">
    <property type="term" value="F:DNA binding"/>
    <property type="evidence" value="ECO:0007669"/>
    <property type="project" value="UniProtKB-KW"/>
</dbReference>
<dbReference type="GO" id="GO:0015074">
    <property type="term" value="P:DNA integration"/>
    <property type="evidence" value="ECO:0007669"/>
    <property type="project" value="UniProtKB-KW"/>
</dbReference>
<protein>
    <recommendedName>
        <fullName evidence="6">Tyr recombinase domain-containing protein</fullName>
    </recommendedName>
</protein>
<dbReference type="PANTHER" id="PTHR30349">
    <property type="entry name" value="PHAGE INTEGRASE-RELATED"/>
    <property type="match status" value="1"/>
</dbReference>
<dbReference type="PANTHER" id="PTHR30349:SF41">
    <property type="entry name" value="INTEGRASE_RECOMBINASE PROTEIN MJ0367-RELATED"/>
    <property type="match status" value="1"/>
</dbReference>
<dbReference type="InterPro" id="IPR010998">
    <property type="entry name" value="Integrase_recombinase_N"/>
</dbReference>
<feature type="domain" description="Tyr recombinase" evidence="6">
    <location>
        <begin position="112"/>
        <end position="307"/>
    </location>
</feature>
<evidence type="ECO:0000256" key="4">
    <source>
        <dbReference type="ARBA" id="ARBA00023125"/>
    </source>
</evidence>
<comment type="similarity">
    <text evidence="2">Belongs to the 'phage' integrase family.</text>
</comment>
<evidence type="ECO:0000256" key="5">
    <source>
        <dbReference type="ARBA" id="ARBA00023172"/>
    </source>
</evidence>
<dbReference type="Gene3D" id="1.10.443.10">
    <property type="entry name" value="Intergrase catalytic core"/>
    <property type="match status" value="1"/>
</dbReference>
<sequence length="329" mass="38065">MKNETMYFNDLLSIWLEKQKQARALSTYVKYRHLADRYISPYFRSIQLSKVDLPMLQTFRNSLLSPDSLHPLGNGTIRCILLLVNSILRLSYETGQTNGILYLPPRLPKKRPEVPVFTLQEQKQLEHYLTAHTGISEAVIYLGLYTGLRVGELCALRWENIHFSDRYLHVRHTVQRLTRLDTTHKSELILSGPKSISSNRLVPLPAFLLPILQPYSHPEHPDYFLLSQSANSPMDPRTFQNHYQRILSQAGLRYLNFHAIRHTFATRCITNGMDPKTLSEILGHSDLKVTLEYYFHSSLEFKKEQIDRLTALSPAVHTSLPDMPHNMTD</sequence>
<organism evidence="7 8">
    <name type="scientific">Clostridium fessum</name>
    <dbReference type="NCBI Taxonomy" id="2126740"/>
    <lineage>
        <taxon>Bacteria</taxon>
        <taxon>Bacillati</taxon>
        <taxon>Bacillota</taxon>
        <taxon>Clostridia</taxon>
        <taxon>Eubacteriales</taxon>
        <taxon>Clostridiaceae</taxon>
        <taxon>Clostridium</taxon>
    </lineage>
</organism>
<comment type="function">
    <text evidence="1">Site-specific tyrosine recombinase, which acts by catalyzing the cutting and rejoining of the recombining DNA molecules.</text>
</comment>
<dbReference type="Pfam" id="PF00589">
    <property type="entry name" value="Phage_integrase"/>
    <property type="match status" value="1"/>
</dbReference>
<evidence type="ECO:0000256" key="3">
    <source>
        <dbReference type="ARBA" id="ARBA00022908"/>
    </source>
</evidence>
<dbReference type="InterPro" id="IPR013762">
    <property type="entry name" value="Integrase-like_cat_sf"/>
</dbReference>
<dbReference type="Pfam" id="PF14659">
    <property type="entry name" value="Phage_int_SAM_3"/>
    <property type="match status" value="1"/>
</dbReference>
<gene>
    <name evidence="7" type="ORF">C7U56_03220</name>
</gene>
<dbReference type="InterPro" id="IPR011010">
    <property type="entry name" value="DNA_brk_join_enz"/>
</dbReference>
<name>A0A2T3FUI1_9CLOT</name>
<keyword evidence="3" id="KW-0229">DNA integration</keyword>
<dbReference type="PROSITE" id="PS51898">
    <property type="entry name" value="TYR_RECOMBINASE"/>
    <property type="match status" value="1"/>
</dbReference>
<keyword evidence="8" id="KW-1185">Reference proteome</keyword>
<proteinExistence type="inferred from homology"/>
<dbReference type="RefSeq" id="WP_107000110.1">
    <property type="nucleotide sequence ID" value="NZ_JAQDZI010000001.1"/>
</dbReference>
<evidence type="ECO:0000256" key="2">
    <source>
        <dbReference type="ARBA" id="ARBA00008857"/>
    </source>
</evidence>
<dbReference type="InterPro" id="IPR002104">
    <property type="entry name" value="Integrase_catalytic"/>
</dbReference>
<comment type="caution">
    <text evidence="7">The sequence shown here is derived from an EMBL/GenBank/DDBJ whole genome shotgun (WGS) entry which is preliminary data.</text>
</comment>
<dbReference type="GO" id="GO:0006310">
    <property type="term" value="P:DNA recombination"/>
    <property type="evidence" value="ECO:0007669"/>
    <property type="project" value="UniProtKB-KW"/>
</dbReference>
<dbReference type="InterPro" id="IPR004107">
    <property type="entry name" value="Integrase_SAM-like_N"/>
</dbReference>
<dbReference type="Proteomes" id="UP000241048">
    <property type="component" value="Unassembled WGS sequence"/>
</dbReference>
<evidence type="ECO:0000313" key="7">
    <source>
        <dbReference type="EMBL" id="PST38946.1"/>
    </source>
</evidence>
<dbReference type="EMBL" id="PYLO01000001">
    <property type="protein sequence ID" value="PST38946.1"/>
    <property type="molecule type" value="Genomic_DNA"/>
</dbReference>
<evidence type="ECO:0000256" key="1">
    <source>
        <dbReference type="ARBA" id="ARBA00003283"/>
    </source>
</evidence>
<dbReference type="Gene3D" id="1.10.150.130">
    <property type="match status" value="1"/>
</dbReference>
<keyword evidence="4" id="KW-0238">DNA-binding</keyword>
<dbReference type="AlphaFoldDB" id="A0A2T3FUI1"/>
<keyword evidence="5" id="KW-0233">DNA recombination</keyword>
<dbReference type="SUPFAM" id="SSF56349">
    <property type="entry name" value="DNA breaking-rejoining enzymes"/>
    <property type="match status" value="1"/>
</dbReference>
<dbReference type="InterPro" id="IPR050090">
    <property type="entry name" value="Tyrosine_recombinase_XerCD"/>
</dbReference>
<evidence type="ECO:0000313" key="8">
    <source>
        <dbReference type="Proteomes" id="UP000241048"/>
    </source>
</evidence>
<dbReference type="CDD" id="cd01189">
    <property type="entry name" value="INT_ICEBs1_C_like"/>
    <property type="match status" value="1"/>
</dbReference>